<evidence type="ECO:0000259" key="7">
    <source>
        <dbReference type="PROSITE" id="PS50850"/>
    </source>
</evidence>
<feature type="transmembrane region" description="Helical" evidence="6">
    <location>
        <begin position="248"/>
        <end position="266"/>
    </location>
</feature>
<feature type="transmembrane region" description="Helical" evidence="6">
    <location>
        <begin position="168"/>
        <end position="188"/>
    </location>
</feature>
<name>A0ABW9H1W3_9FIRM</name>
<dbReference type="PANTHER" id="PTHR23531:SF1">
    <property type="entry name" value="QUINOLENE RESISTANCE PROTEIN NORA"/>
    <property type="match status" value="1"/>
</dbReference>
<dbReference type="InterPro" id="IPR011701">
    <property type="entry name" value="MFS"/>
</dbReference>
<dbReference type="Proteomes" id="UP001631949">
    <property type="component" value="Unassembled WGS sequence"/>
</dbReference>
<dbReference type="RefSeq" id="WP_408977810.1">
    <property type="nucleotide sequence ID" value="NZ_JBJUVG010000011.1"/>
</dbReference>
<dbReference type="CDD" id="cd17489">
    <property type="entry name" value="MFS_YfcJ_like"/>
    <property type="match status" value="1"/>
</dbReference>
<evidence type="ECO:0000256" key="3">
    <source>
        <dbReference type="ARBA" id="ARBA00022692"/>
    </source>
</evidence>
<organism evidence="8 9">
    <name type="scientific">Peptococcus simiae</name>
    <dbReference type="NCBI Taxonomy" id="1643805"/>
    <lineage>
        <taxon>Bacteria</taxon>
        <taxon>Bacillati</taxon>
        <taxon>Bacillota</taxon>
        <taxon>Clostridia</taxon>
        <taxon>Eubacteriales</taxon>
        <taxon>Peptococcaceae</taxon>
        <taxon>Peptococcus</taxon>
    </lineage>
</organism>
<evidence type="ECO:0000256" key="5">
    <source>
        <dbReference type="ARBA" id="ARBA00023136"/>
    </source>
</evidence>
<keyword evidence="3 6" id="KW-0812">Transmembrane</keyword>
<keyword evidence="4 6" id="KW-1133">Transmembrane helix</keyword>
<evidence type="ECO:0000256" key="1">
    <source>
        <dbReference type="ARBA" id="ARBA00004651"/>
    </source>
</evidence>
<feature type="transmembrane region" description="Helical" evidence="6">
    <location>
        <begin position="51"/>
        <end position="69"/>
    </location>
</feature>
<evidence type="ECO:0000256" key="6">
    <source>
        <dbReference type="SAM" id="Phobius"/>
    </source>
</evidence>
<dbReference type="InterPro" id="IPR052714">
    <property type="entry name" value="MFS_Exporter"/>
</dbReference>
<feature type="transmembrane region" description="Helical" evidence="6">
    <location>
        <begin position="365"/>
        <end position="385"/>
    </location>
</feature>
<feature type="transmembrane region" description="Helical" evidence="6">
    <location>
        <begin position="12"/>
        <end position="31"/>
    </location>
</feature>
<dbReference type="Pfam" id="PF07690">
    <property type="entry name" value="MFS_1"/>
    <property type="match status" value="1"/>
</dbReference>
<reference evidence="8 9" key="1">
    <citation type="journal article" date="2016" name="Int. J. Syst. Evol. Microbiol.">
        <title>Peptococcus simiae sp. nov., isolated from rhesus macaque faeces and emended description of the genus Peptococcus.</title>
        <authorList>
            <person name="Shkoporov A.N."/>
            <person name="Efimov B.A."/>
            <person name="Kondova I."/>
            <person name="Ouwerling B."/>
            <person name="Chaplin A.V."/>
            <person name="Shcherbakova V.A."/>
            <person name="Langermans J.A.M."/>
        </authorList>
    </citation>
    <scope>NUCLEOTIDE SEQUENCE [LARGE SCALE GENOMIC DNA]</scope>
    <source>
        <strain evidence="8 9">M108</strain>
    </source>
</reference>
<evidence type="ECO:0000256" key="2">
    <source>
        <dbReference type="ARBA" id="ARBA00022448"/>
    </source>
</evidence>
<evidence type="ECO:0000256" key="4">
    <source>
        <dbReference type="ARBA" id="ARBA00022989"/>
    </source>
</evidence>
<dbReference type="PROSITE" id="PS00216">
    <property type="entry name" value="SUGAR_TRANSPORT_1"/>
    <property type="match status" value="1"/>
</dbReference>
<feature type="transmembrane region" description="Helical" evidence="6">
    <location>
        <begin position="142"/>
        <end position="162"/>
    </location>
</feature>
<proteinExistence type="predicted"/>
<dbReference type="PROSITE" id="PS50850">
    <property type="entry name" value="MFS"/>
    <property type="match status" value="1"/>
</dbReference>
<keyword evidence="5 6" id="KW-0472">Membrane</keyword>
<comment type="subcellular location">
    <subcellularLocation>
        <location evidence="1">Cell membrane</location>
        <topology evidence="1">Multi-pass membrane protein</topology>
    </subcellularLocation>
</comment>
<feature type="transmembrane region" description="Helical" evidence="6">
    <location>
        <begin position="299"/>
        <end position="320"/>
    </location>
</feature>
<dbReference type="InterPro" id="IPR036259">
    <property type="entry name" value="MFS_trans_sf"/>
</dbReference>
<evidence type="ECO:0000313" key="9">
    <source>
        <dbReference type="Proteomes" id="UP001631949"/>
    </source>
</evidence>
<dbReference type="Gene3D" id="1.20.1250.20">
    <property type="entry name" value="MFS general substrate transporter like domains"/>
    <property type="match status" value="2"/>
</dbReference>
<dbReference type="EMBL" id="JBJUVG010000011">
    <property type="protein sequence ID" value="MFM9414196.1"/>
    <property type="molecule type" value="Genomic_DNA"/>
</dbReference>
<keyword evidence="2" id="KW-0813">Transport</keyword>
<feature type="transmembrane region" description="Helical" evidence="6">
    <location>
        <begin position="340"/>
        <end position="359"/>
    </location>
</feature>
<dbReference type="InterPro" id="IPR005829">
    <property type="entry name" value="Sugar_transporter_CS"/>
</dbReference>
<evidence type="ECO:0000313" key="8">
    <source>
        <dbReference type="EMBL" id="MFM9414196.1"/>
    </source>
</evidence>
<feature type="domain" description="Major facilitator superfamily (MFS) profile" evidence="7">
    <location>
        <begin position="16"/>
        <end position="390"/>
    </location>
</feature>
<sequence length="393" mass="41238">MARSTTEGRDKLWTGPFISIVVINLVLFLSFQVLTPTLPVYAQSIGAGDRSIGLLIGLVSISSIITRLLGGMLLDRFGRKLIFLLGLLGMTAFTFGIGFVTTVGLLLLVRTVQGLAWGVASTASSTMAADSIARSRLGEGMGYYGLSTSLALAIAPALGLFVLQAYGFHWVTLIGTLLLLVCLVLVALTPEPAYERAAQPAEGASLLAAMYEKKALLPALMMMALTAVMGANSAFIAVSAYSRGVRNIGLYFIVYALAMILSRPLVGKVVDRYGLRVVVLPTLACMGLSLVMTAFAGHIWAYCLAGALFGTGFAAGQTAFQTMAVTLAPRGRIGAANGTFFVGFDGGMAIGSVLAGLAADAWGYAGMYLFLLVFILLAAVLFLTVGKKRLGSR</sequence>
<dbReference type="SUPFAM" id="SSF103473">
    <property type="entry name" value="MFS general substrate transporter"/>
    <property type="match status" value="1"/>
</dbReference>
<feature type="transmembrane region" description="Helical" evidence="6">
    <location>
        <begin position="215"/>
        <end position="242"/>
    </location>
</feature>
<keyword evidence="9" id="KW-1185">Reference proteome</keyword>
<comment type="caution">
    <text evidence="8">The sequence shown here is derived from an EMBL/GenBank/DDBJ whole genome shotgun (WGS) entry which is preliminary data.</text>
</comment>
<feature type="transmembrane region" description="Helical" evidence="6">
    <location>
        <begin position="81"/>
        <end position="109"/>
    </location>
</feature>
<protein>
    <submittedName>
        <fullName evidence="8">MFS transporter</fullName>
    </submittedName>
</protein>
<accession>A0ABW9H1W3</accession>
<dbReference type="PANTHER" id="PTHR23531">
    <property type="entry name" value="QUINOLENE RESISTANCE PROTEIN NORA"/>
    <property type="match status" value="1"/>
</dbReference>
<gene>
    <name evidence="8" type="ORF">ACKQTC_07425</name>
</gene>
<dbReference type="InterPro" id="IPR020846">
    <property type="entry name" value="MFS_dom"/>
</dbReference>